<evidence type="ECO:0000313" key="2">
    <source>
        <dbReference type="Proteomes" id="UP001519460"/>
    </source>
</evidence>
<sequence>FLDEFPVDDFPVNDFPVIDFSVNDFPVNDFPVNDFPVIDFPDSRGYKHTLGVQFLVGSDGNLTDLFPAAAPGHAEIRR</sequence>
<dbReference type="Proteomes" id="UP001519460">
    <property type="component" value="Unassembled WGS sequence"/>
</dbReference>
<reference evidence="1 2" key="1">
    <citation type="journal article" date="2023" name="Sci. Data">
        <title>Genome assembly of the Korean intertidal mud-creeper Batillaria attramentaria.</title>
        <authorList>
            <person name="Patra A.K."/>
            <person name="Ho P.T."/>
            <person name="Jun S."/>
            <person name="Lee S.J."/>
            <person name="Kim Y."/>
            <person name="Won Y.J."/>
        </authorList>
    </citation>
    <scope>NUCLEOTIDE SEQUENCE [LARGE SCALE GENOMIC DNA]</scope>
    <source>
        <strain evidence="1">Wonlab-2016</strain>
    </source>
</reference>
<feature type="non-terminal residue" evidence="1">
    <location>
        <position position="78"/>
    </location>
</feature>
<name>A0ABD0JQM4_9CAEN</name>
<organism evidence="1 2">
    <name type="scientific">Batillaria attramentaria</name>
    <dbReference type="NCBI Taxonomy" id="370345"/>
    <lineage>
        <taxon>Eukaryota</taxon>
        <taxon>Metazoa</taxon>
        <taxon>Spiralia</taxon>
        <taxon>Lophotrochozoa</taxon>
        <taxon>Mollusca</taxon>
        <taxon>Gastropoda</taxon>
        <taxon>Caenogastropoda</taxon>
        <taxon>Sorbeoconcha</taxon>
        <taxon>Cerithioidea</taxon>
        <taxon>Batillariidae</taxon>
        <taxon>Batillaria</taxon>
    </lineage>
</organism>
<protein>
    <submittedName>
        <fullName evidence="1">Uncharacterized protein</fullName>
    </submittedName>
</protein>
<accession>A0ABD0JQM4</accession>
<dbReference type="EMBL" id="JACVVK020000353">
    <property type="protein sequence ID" value="KAK7477350.1"/>
    <property type="molecule type" value="Genomic_DNA"/>
</dbReference>
<feature type="non-terminal residue" evidence="1">
    <location>
        <position position="1"/>
    </location>
</feature>
<dbReference type="AlphaFoldDB" id="A0ABD0JQM4"/>
<gene>
    <name evidence="1" type="ORF">BaRGS_00031415</name>
</gene>
<proteinExistence type="predicted"/>
<comment type="caution">
    <text evidence="1">The sequence shown here is derived from an EMBL/GenBank/DDBJ whole genome shotgun (WGS) entry which is preliminary data.</text>
</comment>
<evidence type="ECO:0000313" key="1">
    <source>
        <dbReference type="EMBL" id="KAK7477350.1"/>
    </source>
</evidence>
<keyword evidence="2" id="KW-1185">Reference proteome</keyword>